<evidence type="ECO:0000313" key="2">
    <source>
        <dbReference type="Proteomes" id="UP000324897"/>
    </source>
</evidence>
<evidence type="ECO:0000313" key="1">
    <source>
        <dbReference type="EMBL" id="TVU50918.1"/>
    </source>
</evidence>
<protein>
    <submittedName>
        <fullName evidence="1">Uncharacterized protein</fullName>
    </submittedName>
</protein>
<accession>A0A5J9WRZ6</accession>
<dbReference type="AlphaFoldDB" id="A0A5J9WRZ6"/>
<gene>
    <name evidence="1" type="ORF">EJB05_02315</name>
</gene>
<feature type="non-terminal residue" evidence="1">
    <location>
        <position position="1"/>
    </location>
</feature>
<reference evidence="1 2" key="1">
    <citation type="journal article" date="2019" name="Sci. Rep.">
        <title>A high-quality genome of Eragrostis curvula grass provides insights into Poaceae evolution and supports new strategies to enhance forage quality.</title>
        <authorList>
            <person name="Carballo J."/>
            <person name="Santos B.A.C.M."/>
            <person name="Zappacosta D."/>
            <person name="Garbus I."/>
            <person name="Selva J.P."/>
            <person name="Gallo C.A."/>
            <person name="Diaz A."/>
            <person name="Albertini E."/>
            <person name="Caccamo M."/>
            <person name="Echenique V."/>
        </authorList>
    </citation>
    <scope>NUCLEOTIDE SEQUENCE [LARGE SCALE GENOMIC DNA]</scope>
    <source>
        <strain evidence="2">cv. Victoria</strain>
        <tissue evidence="1">Leaf</tissue>
    </source>
</reference>
<keyword evidence="2" id="KW-1185">Reference proteome</keyword>
<name>A0A5J9WRZ6_9POAL</name>
<comment type="caution">
    <text evidence="1">The sequence shown here is derived from an EMBL/GenBank/DDBJ whole genome shotgun (WGS) entry which is preliminary data.</text>
</comment>
<dbReference type="EMBL" id="RWGY01000002">
    <property type="protein sequence ID" value="TVU50918.1"/>
    <property type="molecule type" value="Genomic_DNA"/>
</dbReference>
<dbReference type="Proteomes" id="UP000324897">
    <property type="component" value="Chromosome 6"/>
</dbReference>
<dbReference type="Gramene" id="TVU50918">
    <property type="protein sequence ID" value="TVU50918"/>
    <property type="gene ID" value="EJB05_02315"/>
</dbReference>
<sequence>MLRIEATLSLGLTSPIRSLSWRSVPRPSPRPPERRAYQHAAWFLVIAGEARLLQHTAQDWNG</sequence>
<proteinExistence type="predicted"/>
<organism evidence="1 2">
    <name type="scientific">Eragrostis curvula</name>
    <name type="common">weeping love grass</name>
    <dbReference type="NCBI Taxonomy" id="38414"/>
    <lineage>
        <taxon>Eukaryota</taxon>
        <taxon>Viridiplantae</taxon>
        <taxon>Streptophyta</taxon>
        <taxon>Embryophyta</taxon>
        <taxon>Tracheophyta</taxon>
        <taxon>Spermatophyta</taxon>
        <taxon>Magnoliopsida</taxon>
        <taxon>Liliopsida</taxon>
        <taxon>Poales</taxon>
        <taxon>Poaceae</taxon>
        <taxon>PACMAD clade</taxon>
        <taxon>Chloridoideae</taxon>
        <taxon>Eragrostideae</taxon>
        <taxon>Eragrostidinae</taxon>
        <taxon>Eragrostis</taxon>
    </lineage>
</organism>